<dbReference type="RefSeq" id="WP_011163829.1">
    <property type="nucleotide sequence ID" value="NC_005363.1"/>
</dbReference>
<evidence type="ECO:0000256" key="1">
    <source>
        <dbReference type="SAM" id="SignalP"/>
    </source>
</evidence>
<reference evidence="2 3" key="1">
    <citation type="journal article" date="2004" name="Science">
        <title>A predator unmasked: life cycle of Bdellovibrio bacteriovorus from a genomic perspective.</title>
        <authorList>
            <person name="Rendulic S."/>
            <person name="Jagtap P."/>
            <person name="Rosinus A."/>
            <person name="Eppinger M."/>
            <person name="Baar C."/>
            <person name="Lanz C."/>
            <person name="Keller H."/>
            <person name="Lambert C."/>
            <person name="Evans K.J."/>
            <person name="Goesmann A."/>
            <person name="Meyer F."/>
            <person name="Sockett R.E."/>
            <person name="Schuster S.C."/>
        </authorList>
    </citation>
    <scope>NUCLEOTIDE SEQUENCE [LARGE SCALE GENOMIC DNA]</scope>
    <source>
        <strain evidence="3">ATCC 15356 / DSM 50701 / NCIMB 9529 / HD100</strain>
    </source>
</reference>
<gene>
    <name evidence="2" type="ordered locus">Bd1334</name>
</gene>
<protein>
    <submittedName>
        <fullName evidence="2">Cell wall surface anchor family protein</fullName>
    </submittedName>
</protein>
<keyword evidence="4 5" id="KW-0002">3D-structure</keyword>
<dbReference type="AlphaFoldDB" id="Q6MNC5"/>
<dbReference type="Proteomes" id="UP000008080">
    <property type="component" value="Chromosome"/>
</dbReference>
<dbReference type="eggNOG" id="COG3210">
    <property type="taxonomic scope" value="Bacteria"/>
</dbReference>
<name>Q6MNC5_BDEBA</name>
<evidence type="ECO:0007829" key="4">
    <source>
        <dbReference type="PDB" id="8OML"/>
    </source>
</evidence>
<feature type="disulfide bond" evidence="4 5">
    <location>
        <begin position="1061"/>
        <end position="1150"/>
    </location>
</feature>
<organism evidence="2 3">
    <name type="scientific">Bdellovibrio bacteriovorus (strain ATCC 15356 / DSM 50701 / NCIMB 9529 / HD100)</name>
    <dbReference type="NCBI Taxonomy" id="264462"/>
    <lineage>
        <taxon>Bacteria</taxon>
        <taxon>Pseudomonadati</taxon>
        <taxon>Bdellovibrionota</taxon>
        <taxon>Bdellovibrionia</taxon>
        <taxon>Bdellovibrionales</taxon>
        <taxon>Pseudobdellovibrionaceae</taxon>
        <taxon>Bdellovibrio</taxon>
    </lineage>
</organism>
<dbReference type="STRING" id="264462.Bd1334"/>
<dbReference type="SMR" id="Q6MNC5"/>
<keyword evidence="1" id="KW-0732">Signal</keyword>
<dbReference type="HOGENOM" id="CLU_294187_0_0_7"/>
<proteinExistence type="evidence at protein level"/>
<evidence type="ECO:0000313" key="3">
    <source>
        <dbReference type="Proteomes" id="UP000008080"/>
    </source>
</evidence>
<dbReference type="EMBL" id="BX842649">
    <property type="protein sequence ID" value="CAE79227.1"/>
    <property type="molecule type" value="Genomic_DNA"/>
</dbReference>
<dbReference type="GeneID" id="93012351"/>
<dbReference type="PDB" id="8ON4">
    <property type="method" value="X-ray"/>
    <property type="resolution" value="1.41 A"/>
    <property type="chains" value="A=914-1151"/>
</dbReference>
<feature type="signal peptide" evidence="1">
    <location>
        <begin position="1"/>
        <end position="20"/>
    </location>
</feature>
<feature type="chain" id="PRO_5004276707" evidence="1">
    <location>
        <begin position="21"/>
        <end position="1151"/>
    </location>
</feature>
<sequence length="1151" mass="116947">MGKQYVTGITVLFLSSWALATPGSLTYQGRIKNSQGEALEVNGVQFEFSITNPSGTCVLYRETSGAIDMRNSSGVFDVPIGTGTKNYPAAAGFKLLDSFDNSVAIPCEGGGSYTPVADDKRLLRVQFHDGTGWKLITPDNEIRSVPYAGHAKLAQSALKLGSNVASDFVDKASLPVCGAGTYLRHIAPAGTFECTAPVVTGANVSGNIPGSSAGFTGNLTGDVSGTQSATSVDRLKGTPVVNTGLASGKVLKFDGTNWAPADDNSGTAGAITSLTGAVSSSGSPAATVTLNDNTVATAKIQDDAVTTGKILNGTILNEDISAAAAIADSKLATISTAGKVSGSAITSGTIGGSTAINTSGLIQTSSGVRLYNGANYVELKAPALSGNSSYELPAADGTNGQLLKTDGTGKLSWTTVTTSGGTVTDVTATAPLASSGGTTPAISLNDSGVTAGTYNRVTVSAKGLVTAASNATATDLPNVAGDVTSTAGLSNTKVEKIQGTAVAATTPLVGQVLVYDNTKWDTQYFGFGQLRSTVTGNAQMPAACATANKTLNWSSITDTFSCADIAISSTQVSGLGTAAAKNFGTSAGNLVELDGSGKVPAALLPATGDNLGNHTATTHLNMATYNITGAGKVYLADGAWNSPSLTFTNSPNTGISNNGGIMKFTSGGNLAMDLSSTSLTLNGSFGPLMRLGGGSFTAANPTYSFGGYSTSGMFPGTNILGFSVNGTEKLRLASDGMIGVGTTSPTRRLHIVGDGTDYGDDIYLEGVNSETALPQISLTRSRGTTTTRNPLLANDTIGTLAFRGWDNTAHAYSARISSSAETDFATAVNGNLRFYTAAAGTDSERMRITGSGLVGIGTPAPAVPLQVATRVPSSAVHPNRAGIQAVGEGTDVGGRISALVSSTIEMATFSGYQSAGTLAAPTAVTSGQSLTSLTAFAYNGTQYQSGGNASINFVATEAHTASAGGAKIIFNTTNNGATGSTEKVVIDQNGNVGVGVGAPTAKMDVNGGIKQPNYGIISAVRNSGGVTASMPWTNAYVLAHQGEMHQWVAGGPILQDSVTGCNAGPDAGVKFDSIATSWGGPYKVIFHTTGSNGAIHLEWSGWQVSLKNSAGTELAIGMGQVFATLHYDPAVSNWRVEHMFGRINNTNFTCW</sequence>
<evidence type="ECO:0007829" key="5">
    <source>
        <dbReference type="PDB" id="8ON4"/>
    </source>
</evidence>
<reference evidence="4 5" key="2">
    <citation type="journal article" date="2024" name="Nat. Microbiol.">
        <title>Bdellovibrio bacteriovorus uses chimeric fibre proteins to recognize and invade a broad range of bacterial hosts.</title>
        <authorList>
            <person name="Caulton S.G."/>
            <person name="Lambert C."/>
            <person name="Tyson J."/>
            <person name="Radford P."/>
            <person name="Al-Bayati A."/>
            <person name="Greenwood S."/>
            <person name="Banks E.J."/>
            <person name="Clark C."/>
            <person name="Clark C."/>
            <person name="Till R."/>
            <person name="Pires E."/>
            <person name="Sockett R.E."/>
            <person name="Lovering A.L."/>
        </authorList>
    </citation>
    <scope>X-RAY CRYSTALLOGRAPHY (1.41 ANGSTROMS) OF 914-1151</scope>
    <scope>DISULFIDE BONDS</scope>
</reference>
<accession>Q6MNC5</accession>
<keyword evidence="3" id="KW-1185">Reference proteome</keyword>
<dbReference type="PDB" id="8OML">
    <property type="method" value="X-ray"/>
    <property type="resolution" value="2.56 A"/>
    <property type="chains" value="A/B/C=818-1151"/>
</dbReference>
<dbReference type="KEGG" id="bba:Bd1334"/>
<evidence type="ECO:0000313" key="2">
    <source>
        <dbReference type="EMBL" id="CAE79227.1"/>
    </source>
</evidence>